<evidence type="ECO:0000259" key="1">
    <source>
        <dbReference type="Pfam" id="PF13683"/>
    </source>
</evidence>
<gene>
    <name evidence="2" type="primary">tnpD</name>
</gene>
<name>A0A1V0M1Q8_CITFR</name>
<sequence length="48" mass="5597">MAESFVKTMKRDYISIIPKPDGLTAVKNFAEAFEHYNEWHPHSALGYR</sequence>
<keyword evidence="2" id="KW-0614">Plasmid</keyword>
<organism evidence="2">
    <name type="scientific">Citrobacter freundii</name>
    <dbReference type="NCBI Taxonomy" id="546"/>
    <lineage>
        <taxon>Bacteria</taxon>
        <taxon>Pseudomonadati</taxon>
        <taxon>Pseudomonadota</taxon>
        <taxon>Gammaproteobacteria</taxon>
        <taxon>Enterobacterales</taxon>
        <taxon>Enterobacteriaceae</taxon>
        <taxon>Citrobacter</taxon>
        <taxon>Citrobacter freundii complex</taxon>
    </lineage>
</organism>
<proteinExistence type="predicted"/>
<evidence type="ECO:0000313" key="2">
    <source>
        <dbReference type="EMBL" id="ARD68803.1"/>
    </source>
</evidence>
<dbReference type="EMBL" id="KY270851">
    <property type="protein sequence ID" value="ARD68803.1"/>
    <property type="molecule type" value="Genomic_DNA"/>
</dbReference>
<reference evidence="2" key="1">
    <citation type="journal article" date="2017" name="Int. J. Antimicrob. Agents">
        <title>Sequencing and comparative genomics analysis of the IncHI2 plasmids pT5282-mphA and p112298-catA and the IncHI5 plasmid pYNKP001-dfrA.</title>
        <authorList>
            <person name="Liang Q."/>
            <person name="Yin Z."/>
            <person name="Zhao Y."/>
            <person name="Liang L."/>
            <person name="Feng J."/>
            <person name="Zhan Z."/>
            <person name="Wang H."/>
            <person name="Song Y."/>
            <person name="Tong Y."/>
            <person name="Wu W."/>
            <person name="Chen W."/>
            <person name="Wang J."/>
            <person name="Jiang L."/>
            <person name="Zhou D."/>
        </authorList>
    </citation>
    <scope>NUCLEOTIDE SEQUENCE</scope>
    <source>
        <strain evidence="2">112298</strain>
        <plasmid evidence="2">p112298-catA</plasmid>
    </source>
</reference>
<protein>
    <submittedName>
        <fullName evidence="2">ISCfr11 transposase D</fullName>
    </submittedName>
</protein>
<feature type="domain" description="Integrase catalytic" evidence="1">
    <location>
        <begin position="2"/>
        <end position="48"/>
    </location>
</feature>
<geneLocation type="plasmid" evidence="2">
    <name>p112298-catA</name>
</geneLocation>
<dbReference type="InterPro" id="IPR001584">
    <property type="entry name" value="Integrase_cat-core"/>
</dbReference>
<dbReference type="AlphaFoldDB" id="A0A1V0M1Q8"/>
<accession>A0A1V0M1Q8</accession>
<dbReference type="Pfam" id="PF13683">
    <property type="entry name" value="rve_3"/>
    <property type="match status" value="1"/>
</dbReference>
<dbReference type="GO" id="GO:0015074">
    <property type="term" value="P:DNA integration"/>
    <property type="evidence" value="ECO:0007669"/>
    <property type="project" value="InterPro"/>
</dbReference>